<dbReference type="eggNOG" id="COG0814">
    <property type="taxonomic scope" value="Bacteria"/>
</dbReference>
<reference evidence="9 10" key="1">
    <citation type="journal article" date="2002" name="Nat. Genet.">
        <title>Genome sequence of the endocellular obligate symbiont of tsetse flies, Wigglesworthia glossinidia.</title>
        <authorList>
            <person name="Akman L."/>
            <person name="Yamashita A."/>
            <person name="Watanabe H."/>
            <person name="Oshima K."/>
            <person name="Shiba T."/>
            <person name="Hattori M."/>
            <person name="Aksoy S."/>
        </authorList>
    </citation>
    <scope>NUCLEOTIDE SEQUENCE [LARGE SCALE GENOMIC DNA]</scope>
</reference>
<feature type="transmembrane region" description="Helical" evidence="8">
    <location>
        <begin position="98"/>
        <end position="119"/>
    </location>
</feature>
<feature type="transmembrane region" description="Helical" evidence="8">
    <location>
        <begin position="208"/>
        <end position="232"/>
    </location>
</feature>
<keyword evidence="5 8" id="KW-0812">Transmembrane</keyword>
<dbReference type="PANTHER" id="PTHR35334">
    <property type="entry name" value="SERINE TRANSPORTER"/>
    <property type="match status" value="1"/>
</dbReference>
<feature type="transmembrane region" description="Helical" evidence="8">
    <location>
        <begin position="343"/>
        <end position="362"/>
    </location>
</feature>
<dbReference type="GO" id="GO:0005886">
    <property type="term" value="C:plasma membrane"/>
    <property type="evidence" value="ECO:0007669"/>
    <property type="project" value="UniProtKB-SubCell"/>
</dbReference>
<name>Q8D261_WIGBR</name>
<dbReference type="OrthoDB" id="1627372at2"/>
<dbReference type="STRING" id="36870.gene:10368997"/>
<dbReference type="KEGG" id="wbr:sdaC"/>
<accession>Q8D261</accession>
<feature type="transmembrane region" description="Helical" evidence="8">
    <location>
        <begin position="21"/>
        <end position="42"/>
    </location>
</feature>
<feature type="transmembrane region" description="Helical" evidence="8">
    <location>
        <begin position="408"/>
        <end position="428"/>
    </location>
</feature>
<feature type="transmembrane region" description="Helical" evidence="8">
    <location>
        <begin position="301"/>
        <end position="322"/>
    </location>
</feature>
<feature type="transmembrane region" description="Helical" evidence="8">
    <location>
        <begin position="48"/>
        <end position="65"/>
    </location>
</feature>
<feature type="transmembrane region" description="Helical" evidence="8">
    <location>
        <begin position="163"/>
        <end position="188"/>
    </location>
</feature>
<dbReference type="AlphaFoldDB" id="Q8D261"/>
<feature type="transmembrane region" description="Helical" evidence="8">
    <location>
        <begin position="139"/>
        <end position="156"/>
    </location>
</feature>
<gene>
    <name evidence="9" type="primary">sdaC</name>
</gene>
<keyword evidence="3" id="KW-1003">Cell membrane</keyword>
<feature type="transmembrane region" description="Helical" evidence="8">
    <location>
        <begin position="368"/>
        <end position="387"/>
    </location>
</feature>
<dbReference type="Proteomes" id="UP000000562">
    <property type="component" value="Chromosome"/>
</dbReference>
<dbReference type="InterPro" id="IPR018227">
    <property type="entry name" value="Amino_acid_transport_2"/>
</dbReference>
<evidence type="ECO:0000256" key="5">
    <source>
        <dbReference type="ARBA" id="ARBA00022692"/>
    </source>
</evidence>
<evidence type="ECO:0000256" key="8">
    <source>
        <dbReference type="SAM" id="Phobius"/>
    </source>
</evidence>
<dbReference type="GO" id="GO:0003333">
    <property type="term" value="P:amino acid transmembrane transport"/>
    <property type="evidence" value="ECO:0007669"/>
    <property type="project" value="InterPro"/>
</dbReference>
<proteinExistence type="predicted"/>
<evidence type="ECO:0000256" key="3">
    <source>
        <dbReference type="ARBA" id="ARBA00022475"/>
    </source>
</evidence>
<keyword evidence="4" id="KW-0997">Cell inner membrane</keyword>
<comment type="subcellular location">
    <subcellularLocation>
        <location evidence="1">Cell inner membrane</location>
        <topology evidence="1">Multi-pass membrane protein</topology>
    </subcellularLocation>
</comment>
<keyword evidence="7 8" id="KW-0472">Membrane</keyword>
<evidence type="ECO:0000256" key="4">
    <source>
        <dbReference type="ARBA" id="ARBA00022519"/>
    </source>
</evidence>
<feature type="transmembrane region" description="Helical" evidence="8">
    <location>
        <begin position="248"/>
        <end position="271"/>
    </location>
</feature>
<sequence>MFYKKHKNICNICNNNYKKSNLIWILSLYGTAIGAGVLFLPINIGINGLFSLLIIMIIAFPMAFFSHRGLTRFVLSSKKPNKNLFNVIHENFNKQTSFIFILFYFFSIYPILLIYSTAITNTVMSFIIHQLNIAEQSRVFVSFILISVLMGIIILGEKVIIKFMSFLVIPFILSLIFFSFYIIQFWNYSLFYEIKNIFNLDINSLLKIIWYIIPVTVFSFNHSPIISSFAVFKKRECSNCCEKTCSKILFYSNLLMIFTVIFFVFSCILSVPREAMQEAKDKNLSVLSYFSIYFEDNLMNFLGPIIAIIAIIKSFFGHYLGAKESINKILMTTFPKLKNKKRTYLTNFTTNSLIFTSSWIIAIFNPSILNIIEAIIGPIISIILFLIPAYSIYKVPNMKRYKKEKFTNLFLFVIGIFSFLAMMHKLIIF</sequence>
<evidence type="ECO:0000256" key="1">
    <source>
        <dbReference type="ARBA" id="ARBA00004429"/>
    </source>
</evidence>
<organism evidence="9 10">
    <name type="scientific">Wigglesworthia glossinidia brevipalpis</name>
    <dbReference type="NCBI Taxonomy" id="36870"/>
    <lineage>
        <taxon>Bacteria</taxon>
        <taxon>Pseudomonadati</taxon>
        <taxon>Pseudomonadota</taxon>
        <taxon>Gammaproteobacteria</taxon>
        <taxon>Enterobacterales</taxon>
        <taxon>Erwiniaceae</taxon>
        <taxon>Wigglesworthia</taxon>
    </lineage>
</organism>
<dbReference type="PANTHER" id="PTHR35334:SF2">
    <property type="entry name" value="SERINE TRANSPORTER SDAC"/>
    <property type="match status" value="1"/>
</dbReference>
<keyword evidence="2" id="KW-0813">Transport</keyword>
<dbReference type="Pfam" id="PF03222">
    <property type="entry name" value="Trp_Tyr_perm"/>
    <property type="match status" value="1"/>
</dbReference>
<evidence type="ECO:0000313" key="9">
    <source>
        <dbReference type="EMBL" id="BAC24639.1"/>
    </source>
</evidence>
<evidence type="ECO:0000313" key="10">
    <source>
        <dbReference type="Proteomes" id="UP000000562"/>
    </source>
</evidence>
<dbReference type="HOGENOM" id="CLU_052043_1_1_6"/>
<evidence type="ECO:0000256" key="6">
    <source>
        <dbReference type="ARBA" id="ARBA00022989"/>
    </source>
</evidence>
<protein>
    <submittedName>
        <fullName evidence="9">SdaC protein</fullName>
    </submittedName>
</protein>
<keyword evidence="10" id="KW-1185">Reference proteome</keyword>
<keyword evidence="6 8" id="KW-1133">Transmembrane helix</keyword>
<evidence type="ECO:0000256" key="7">
    <source>
        <dbReference type="ARBA" id="ARBA00023136"/>
    </source>
</evidence>
<evidence type="ECO:0000256" key="2">
    <source>
        <dbReference type="ARBA" id="ARBA00022448"/>
    </source>
</evidence>
<dbReference type="EMBL" id="BA000021">
    <property type="protein sequence ID" value="BAC24639.1"/>
    <property type="molecule type" value="Genomic_DNA"/>
</dbReference>